<feature type="signal peptide" evidence="3">
    <location>
        <begin position="1"/>
        <end position="28"/>
    </location>
</feature>
<feature type="compositionally biased region" description="Basic and acidic residues" evidence="1">
    <location>
        <begin position="176"/>
        <end position="187"/>
    </location>
</feature>
<name>A0ABU7R7J5_9ACTN</name>
<evidence type="ECO:0000256" key="3">
    <source>
        <dbReference type="SAM" id="SignalP"/>
    </source>
</evidence>
<evidence type="ECO:0000256" key="2">
    <source>
        <dbReference type="SAM" id="Phobius"/>
    </source>
</evidence>
<dbReference type="Proteomes" id="UP001332931">
    <property type="component" value="Unassembled WGS sequence"/>
</dbReference>
<dbReference type="RefSeq" id="WP_330957334.1">
    <property type="nucleotide sequence ID" value="NZ_JAZGJQ010000001.1"/>
</dbReference>
<comment type="caution">
    <text evidence="4">The sequence shown here is derived from an EMBL/GenBank/DDBJ whole genome shotgun (WGS) entry which is preliminary data.</text>
</comment>
<reference evidence="4 5" key="1">
    <citation type="submission" date="2024-01" db="EMBL/GenBank/DDBJ databases">
        <title>Description of Olsenella sp. nov., isolated from pig feces.</title>
        <authorList>
            <person name="Chang Y.-H."/>
        </authorList>
    </citation>
    <scope>NUCLEOTIDE SEQUENCE [LARGE SCALE GENOMIC DNA]</scope>
    <source>
        <strain evidence="4 5">YH-ols2223</strain>
    </source>
</reference>
<gene>
    <name evidence="4" type="ORF">VXJ25_00965</name>
</gene>
<feature type="compositionally biased region" description="Basic and acidic residues" evidence="1">
    <location>
        <begin position="516"/>
        <end position="525"/>
    </location>
</feature>
<feature type="transmembrane region" description="Helical" evidence="2">
    <location>
        <begin position="44"/>
        <end position="65"/>
    </location>
</feature>
<sequence length="525" mass="54429">MSKARRSPAIFAGLVGGALLVLPETAQAQTLTLTIDDLLASPWAYLAAGTLAGAAVTGAIAAHVVHKERASAEAELEEVRAAALEARISADEARSILASLGYGTVASSPAPARPAPSPQVEEAPVPAGTPAPVASEPPAALEPLADLAGEKPVGAAGLAPRRAGVSARLDAMLPRLDDPTFERDARPAARTAGASAGVGAASAEDARDAVAAAPEQVRVDGAPAAQAARPQGAPNPNSYAERSQRRARGVRSLLSERIGNNFFMEGLPVIQRADGTVGDVGTAWWENTLSGTITHLGTTSAEDSARIGMRPVDETSELEVDRALADRLATQDVSRRHERAQALAQSLPGFGAPEAREAQPRGKASPTGQAACVPAPARPEKRRRADVRVPEVGAPAPRQAKADAEGDLFEQALSAMDESLPNMSVRTSDDADALVVPEAAAEMLTGNVLSGSAAPLPGASDGFDAVRHADLIVQEEIERNARERRAGTRRAGLRVIDGGTSDLGEARRQAKRPKHLKTDPKKRMA</sequence>
<feature type="compositionally biased region" description="Low complexity" evidence="1">
    <location>
        <begin position="118"/>
        <end position="137"/>
    </location>
</feature>
<evidence type="ECO:0000313" key="5">
    <source>
        <dbReference type="Proteomes" id="UP001332931"/>
    </source>
</evidence>
<feature type="region of interest" description="Disordered" evidence="1">
    <location>
        <begin position="107"/>
        <end position="137"/>
    </location>
</feature>
<feature type="region of interest" description="Disordered" evidence="1">
    <location>
        <begin position="176"/>
        <end position="200"/>
    </location>
</feature>
<proteinExistence type="predicted"/>
<evidence type="ECO:0000313" key="4">
    <source>
        <dbReference type="EMBL" id="MEE6146570.1"/>
    </source>
</evidence>
<accession>A0ABU7R7J5</accession>
<keyword evidence="3" id="KW-0732">Signal</keyword>
<feature type="region of interest" description="Disordered" evidence="1">
    <location>
        <begin position="221"/>
        <end position="247"/>
    </location>
</feature>
<feature type="chain" id="PRO_5047141934" evidence="3">
    <location>
        <begin position="29"/>
        <end position="525"/>
    </location>
</feature>
<organism evidence="4 5">
    <name type="scientific">Olsenella absiana</name>
    <dbReference type="NCBI Taxonomy" id="3115222"/>
    <lineage>
        <taxon>Bacteria</taxon>
        <taxon>Bacillati</taxon>
        <taxon>Actinomycetota</taxon>
        <taxon>Coriobacteriia</taxon>
        <taxon>Coriobacteriales</taxon>
        <taxon>Atopobiaceae</taxon>
        <taxon>Olsenella</taxon>
    </lineage>
</organism>
<feature type="region of interest" description="Disordered" evidence="1">
    <location>
        <begin position="349"/>
        <end position="387"/>
    </location>
</feature>
<keyword evidence="2" id="KW-1133">Transmembrane helix</keyword>
<keyword evidence="2" id="KW-0812">Transmembrane</keyword>
<keyword evidence="2" id="KW-0472">Membrane</keyword>
<feature type="compositionally biased region" description="Low complexity" evidence="1">
    <location>
        <begin position="221"/>
        <end position="237"/>
    </location>
</feature>
<evidence type="ECO:0000256" key="1">
    <source>
        <dbReference type="SAM" id="MobiDB-lite"/>
    </source>
</evidence>
<protein>
    <submittedName>
        <fullName evidence="4">Uncharacterized protein</fullName>
    </submittedName>
</protein>
<feature type="region of interest" description="Disordered" evidence="1">
    <location>
        <begin position="482"/>
        <end position="525"/>
    </location>
</feature>
<keyword evidence="5" id="KW-1185">Reference proteome</keyword>
<dbReference type="EMBL" id="JAZGJQ010000001">
    <property type="protein sequence ID" value="MEE6146570.1"/>
    <property type="molecule type" value="Genomic_DNA"/>
</dbReference>
<feature type="compositionally biased region" description="Low complexity" evidence="1">
    <location>
        <begin position="188"/>
        <end position="200"/>
    </location>
</feature>